<evidence type="ECO:0000256" key="1">
    <source>
        <dbReference type="ARBA" id="ARBA00008894"/>
    </source>
</evidence>
<dbReference type="InterPro" id="IPR055414">
    <property type="entry name" value="LRR_R13L4/SHOC2-like"/>
</dbReference>
<evidence type="ECO:0000256" key="3">
    <source>
        <dbReference type="ARBA" id="ARBA00022737"/>
    </source>
</evidence>
<dbReference type="EMBL" id="OZ075121">
    <property type="protein sequence ID" value="CAL4903841.1"/>
    <property type="molecule type" value="Genomic_DNA"/>
</dbReference>
<evidence type="ECO:0000259" key="9">
    <source>
        <dbReference type="Pfam" id="PF18052"/>
    </source>
</evidence>
<dbReference type="InterPro" id="IPR058922">
    <property type="entry name" value="WHD_DRP"/>
</dbReference>
<proteinExistence type="inferred from homology"/>
<dbReference type="SUPFAM" id="SSF52540">
    <property type="entry name" value="P-loop containing nucleoside triphosphate hydrolases"/>
    <property type="match status" value="1"/>
</dbReference>
<keyword evidence="6 7" id="KW-0175">Coiled coil</keyword>
<dbReference type="FunFam" id="1.10.10.10:FF:000322">
    <property type="entry name" value="Probable disease resistance protein At1g63360"/>
    <property type="match status" value="1"/>
</dbReference>
<dbReference type="GO" id="GO:0000166">
    <property type="term" value="F:nucleotide binding"/>
    <property type="evidence" value="ECO:0007669"/>
    <property type="project" value="UniProtKB-KW"/>
</dbReference>
<organism evidence="12 13">
    <name type="scientific">Urochloa decumbens</name>
    <dbReference type="NCBI Taxonomy" id="240449"/>
    <lineage>
        <taxon>Eukaryota</taxon>
        <taxon>Viridiplantae</taxon>
        <taxon>Streptophyta</taxon>
        <taxon>Embryophyta</taxon>
        <taxon>Tracheophyta</taxon>
        <taxon>Spermatophyta</taxon>
        <taxon>Magnoliopsida</taxon>
        <taxon>Liliopsida</taxon>
        <taxon>Poales</taxon>
        <taxon>Poaceae</taxon>
        <taxon>PACMAD clade</taxon>
        <taxon>Panicoideae</taxon>
        <taxon>Panicodae</taxon>
        <taxon>Paniceae</taxon>
        <taxon>Melinidinae</taxon>
        <taxon>Urochloa</taxon>
    </lineage>
</organism>
<dbReference type="Gene3D" id="3.80.10.10">
    <property type="entry name" value="Ribonuclease Inhibitor"/>
    <property type="match status" value="1"/>
</dbReference>
<dbReference type="PRINTS" id="PR00364">
    <property type="entry name" value="DISEASERSIST"/>
</dbReference>
<keyword evidence="13" id="KW-1185">Reference proteome</keyword>
<evidence type="ECO:0000313" key="12">
    <source>
        <dbReference type="EMBL" id="CAL4903841.1"/>
    </source>
</evidence>
<evidence type="ECO:0000256" key="5">
    <source>
        <dbReference type="ARBA" id="ARBA00022821"/>
    </source>
</evidence>
<evidence type="ECO:0000259" key="10">
    <source>
        <dbReference type="Pfam" id="PF23559"/>
    </source>
</evidence>
<dbReference type="Pfam" id="PF18052">
    <property type="entry name" value="Rx_N"/>
    <property type="match status" value="1"/>
</dbReference>
<feature type="domain" description="Disease resistance R13L4/SHOC-2-like LRR" evidence="11">
    <location>
        <begin position="544"/>
        <end position="926"/>
    </location>
</feature>
<dbReference type="FunFam" id="3.40.50.300:FF:001091">
    <property type="entry name" value="Probable disease resistance protein At1g61300"/>
    <property type="match status" value="1"/>
</dbReference>
<name>A0ABC8W6U3_9POAL</name>
<dbReference type="Gene3D" id="1.10.10.10">
    <property type="entry name" value="Winged helix-like DNA-binding domain superfamily/Winged helix DNA-binding domain"/>
    <property type="match status" value="1"/>
</dbReference>
<feature type="domain" description="NB-ARC" evidence="8">
    <location>
        <begin position="173"/>
        <end position="336"/>
    </location>
</feature>
<feature type="domain" description="Disease resistance protein winged helix" evidence="10">
    <location>
        <begin position="421"/>
        <end position="493"/>
    </location>
</feature>
<accession>A0ABC8W6U3</accession>
<keyword evidence="4" id="KW-0547">Nucleotide-binding</keyword>
<feature type="coiled-coil region" evidence="7">
    <location>
        <begin position="31"/>
        <end position="58"/>
    </location>
</feature>
<dbReference type="Pfam" id="PF23598">
    <property type="entry name" value="LRR_14"/>
    <property type="match status" value="1"/>
</dbReference>
<protein>
    <submittedName>
        <fullName evidence="12">Uncharacterized protein</fullName>
    </submittedName>
</protein>
<dbReference type="Gene3D" id="1.20.5.4130">
    <property type="match status" value="1"/>
</dbReference>
<keyword evidence="2" id="KW-0433">Leucine-rich repeat</keyword>
<dbReference type="GO" id="GO:0042742">
    <property type="term" value="P:defense response to bacterium"/>
    <property type="evidence" value="ECO:0007669"/>
    <property type="project" value="UniProtKB-ARBA"/>
</dbReference>
<dbReference type="GO" id="GO:0009626">
    <property type="term" value="P:plant-type hypersensitive response"/>
    <property type="evidence" value="ECO:0007669"/>
    <property type="project" value="UniProtKB-ARBA"/>
</dbReference>
<reference evidence="12" key="1">
    <citation type="submission" date="2024-10" db="EMBL/GenBank/DDBJ databases">
        <authorList>
            <person name="Ryan C."/>
        </authorList>
    </citation>
    <scope>NUCLEOTIDE SEQUENCE [LARGE SCALE GENOMIC DNA]</scope>
</reference>
<evidence type="ECO:0000256" key="6">
    <source>
        <dbReference type="ARBA" id="ARBA00023054"/>
    </source>
</evidence>
<sequence>MAGAMVSASTGAMNSLLGKLATLMGKEYSKLKGVRKEVASLQDEFNSMKALLDKLADMDELDIQAKEWRNQVKDMSYDIEDCIDDFMHHIGKNVVTTGFVKKTAQLLKNLRVRHQIASKIQEIKIRVKDANERHMRYKLDECTPKPSCVPIDPRVVAIHTEAANLVGIDVPREELAKLLMGEEQVLKVVSVVGFAGLGKTTLANQVYCKLEGQFECKAFVSVSQKPDIPKLLNKILSKIGGHFSHIDELDDLENIKKHLKDKRYFIVIDDLWDPSAWKIIKCAFPENNFGSRVLITARIYDVALSCCSYRQQYVYNMRPLDKENSRRLFFSIIFDSSQSCPDAYEDLSADILKKCGGLPLAIISIASLLAGQSNSKWEYVQNSLGSMFQGNPNLGDMMQILDLSYKSLPNHLKTCLLYIGMYPEDHIIQKDDLLRQWIAEGFVISKVRGLDAEDVAENYFNELINTSIIQPVDTNYTGEVLSCRIHDLMLDLIRVKCAEENFIHVVDGSQAVTGLHKKTRRVSLQYHGAEGGVIVTTINGSLSQVRSVVAFTTVSLPSFLGFKYVRVLFLEFWAGRTKKKHTSSRSQAQKIDLTGLCGLFLLRYLKVSSNSSLDLPHELWGLEYLETLVLNVEKGTISVPSDVAHLCRLLHLIVPSGVSFADRIVSFKSLRTLGAFDVSTSSMDSIMSLGELTNLRDLQILCSSFPVTHVVEEALRSSLERLSCSSSLNLNKLVLSVPRFPCTLFGHEWSILSRFSAHLQSLNLKEMLFSSVPKWIGQLHGLHDLNLWVREVLLKDDDISILAGLPSLVHLSLHVQQCSKERIIIPGHGVKFPVLKSLKLYCPKSLPVFEEGAMPKLHRLRLVLEVVNQGPDDLTKWKLGPSMDMGHLPADVKEIKIGMSWSLRKSISRWNVDAAQSAMRSSFSWHHPGVRLIFR</sequence>
<evidence type="ECO:0000256" key="7">
    <source>
        <dbReference type="SAM" id="Coils"/>
    </source>
</evidence>
<feature type="coiled-coil region" evidence="7">
    <location>
        <begin position="113"/>
        <end position="140"/>
    </location>
</feature>
<dbReference type="InterPro" id="IPR027417">
    <property type="entry name" value="P-loop_NTPase"/>
</dbReference>
<dbReference type="PANTHER" id="PTHR23155">
    <property type="entry name" value="DISEASE RESISTANCE PROTEIN RP"/>
    <property type="match status" value="1"/>
</dbReference>
<dbReference type="AlphaFoldDB" id="A0ABC8W6U3"/>
<dbReference type="InterPro" id="IPR002182">
    <property type="entry name" value="NB-ARC"/>
</dbReference>
<dbReference type="GO" id="GO:0002758">
    <property type="term" value="P:innate immune response-activating signaling pathway"/>
    <property type="evidence" value="ECO:0007669"/>
    <property type="project" value="UniProtKB-ARBA"/>
</dbReference>
<dbReference type="InterPro" id="IPR038005">
    <property type="entry name" value="RX-like_CC"/>
</dbReference>
<evidence type="ECO:0000256" key="4">
    <source>
        <dbReference type="ARBA" id="ARBA00022741"/>
    </source>
</evidence>
<dbReference type="InterPro" id="IPR044974">
    <property type="entry name" value="Disease_R_plants"/>
</dbReference>
<evidence type="ECO:0000256" key="2">
    <source>
        <dbReference type="ARBA" id="ARBA00022614"/>
    </source>
</evidence>
<feature type="domain" description="Disease resistance N-terminal" evidence="9">
    <location>
        <begin position="12"/>
        <end position="94"/>
    </location>
</feature>
<dbReference type="CDD" id="cd14798">
    <property type="entry name" value="RX-CC_like"/>
    <property type="match status" value="1"/>
</dbReference>
<dbReference type="PANTHER" id="PTHR23155:SF906">
    <property type="entry name" value="OS08G0205100 PROTEIN"/>
    <property type="match status" value="1"/>
</dbReference>
<dbReference type="Pfam" id="PF23559">
    <property type="entry name" value="WHD_DRP"/>
    <property type="match status" value="1"/>
</dbReference>
<dbReference type="InterPro" id="IPR041118">
    <property type="entry name" value="Rx_N"/>
</dbReference>
<dbReference type="Gene3D" id="3.40.50.300">
    <property type="entry name" value="P-loop containing nucleotide triphosphate hydrolases"/>
    <property type="match status" value="1"/>
</dbReference>
<comment type="similarity">
    <text evidence="1">Belongs to the disease resistance NB-LRR family.</text>
</comment>
<evidence type="ECO:0000313" key="13">
    <source>
        <dbReference type="Proteomes" id="UP001497457"/>
    </source>
</evidence>
<dbReference type="InterPro" id="IPR032675">
    <property type="entry name" value="LRR_dom_sf"/>
</dbReference>
<evidence type="ECO:0000259" key="11">
    <source>
        <dbReference type="Pfam" id="PF23598"/>
    </source>
</evidence>
<dbReference type="InterPro" id="IPR036388">
    <property type="entry name" value="WH-like_DNA-bd_sf"/>
</dbReference>
<evidence type="ECO:0000259" key="8">
    <source>
        <dbReference type="Pfam" id="PF00931"/>
    </source>
</evidence>
<gene>
    <name evidence="12" type="ORF">URODEC1_LOCUS10780</name>
</gene>
<keyword evidence="3" id="KW-0677">Repeat</keyword>
<dbReference type="Pfam" id="PF00931">
    <property type="entry name" value="NB-ARC"/>
    <property type="match status" value="1"/>
</dbReference>
<dbReference type="Proteomes" id="UP001497457">
    <property type="component" value="Chromosome 11b"/>
</dbReference>
<dbReference type="SUPFAM" id="SSF52058">
    <property type="entry name" value="L domain-like"/>
    <property type="match status" value="1"/>
</dbReference>
<keyword evidence="5" id="KW-0611">Plant defense</keyword>